<keyword evidence="3 6" id="KW-0547">Nucleotide-binding</keyword>
<comment type="similarity">
    <text evidence="6">Belongs to the tRNA(Ile)-lysidine synthase family.</text>
</comment>
<comment type="domain">
    <text evidence="6">The N-terminal region contains the highly conserved SGGXDS motif, predicted to be a P-loop motif involved in ATP binding.</text>
</comment>
<dbReference type="InterPro" id="IPR012795">
    <property type="entry name" value="tRNA_Ile_lys_synt_N"/>
</dbReference>
<evidence type="ECO:0000256" key="5">
    <source>
        <dbReference type="ARBA" id="ARBA00048539"/>
    </source>
</evidence>
<dbReference type="PANTHER" id="PTHR43033">
    <property type="entry name" value="TRNA(ILE)-LYSIDINE SYNTHASE-RELATED"/>
    <property type="match status" value="1"/>
</dbReference>
<accession>A0A1G8XCK4</accession>
<dbReference type="GO" id="GO:0005524">
    <property type="term" value="F:ATP binding"/>
    <property type="evidence" value="ECO:0007669"/>
    <property type="project" value="UniProtKB-UniRule"/>
</dbReference>
<dbReference type="Proteomes" id="UP000199382">
    <property type="component" value="Unassembled WGS sequence"/>
</dbReference>
<dbReference type="InterPro" id="IPR011063">
    <property type="entry name" value="TilS/TtcA_N"/>
</dbReference>
<evidence type="ECO:0000259" key="7">
    <source>
        <dbReference type="Pfam" id="PF01171"/>
    </source>
</evidence>
<dbReference type="RefSeq" id="WP_093156792.1">
    <property type="nucleotide sequence ID" value="NZ_FNEK01000026.1"/>
</dbReference>
<comment type="subcellular location">
    <subcellularLocation>
        <location evidence="6">Cytoplasm</location>
    </subcellularLocation>
</comment>
<evidence type="ECO:0000256" key="4">
    <source>
        <dbReference type="ARBA" id="ARBA00022840"/>
    </source>
</evidence>
<dbReference type="GO" id="GO:0005737">
    <property type="term" value="C:cytoplasm"/>
    <property type="evidence" value="ECO:0007669"/>
    <property type="project" value="UniProtKB-SubCell"/>
</dbReference>
<dbReference type="EC" id="6.3.4.19" evidence="6"/>
<dbReference type="HAMAP" id="MF_01161">
    <property type="entry name" value="tRNA_Ile_lys_synt"/>
    <property type="match status" value="1"/>
</dbReference>
<evidence type="ECO:0000256" key="6">
    <source>
        <dbReference type="HAMAP-Rule" id="MF_01161"/>
    </source>
</evidence>
<dbReference type="GO" id="GO:0006400">
    <property type="term" value="P:tRNA modification"/>
    <property type="evidence" value="ECO:0007669"/>
    <property type="project" value="UniProtKB-UniRule"/>
</dbReference>
<comment type="function">
    <text evidence="6">Ligates lysine onto the cytidine present at position 34 of the AUA codon-specific tRNA(Ile) that contains the anticodon CAU, in an ATP-dependent manner. Cytidine is converted to lysidine, thus changing the amino acid specificity of the tRNA from methionine to isoleucine.</text>
</comment>
<proteinExistence type="inferred from homology"/>
<dbReference type="CDD" id="cd01992">
    <property type="entry name" value="TilS_N"/>
    <property type="match status" value="1"/>
</dbReference>
<feature type="binding site" evidence="6">
    <location>
        <begin position="26"/>
        <end position="31"/>
    </location>
    <ligand>
        <name>ATP</name>
        <dbReference type="ChEBI" id="CHEBI:30616"/>
    </ligand>
</feature>
<keyword evidence="6" id="KW-0963">Cytoplasm</keyword>
<evidence type="ECO:0000313" key="9">
    <source>
        <dbReference type="Proteomes" id="UP000199382"/>
    </source>
</evidence>
<gene>
    <name evidence="6" type="primary">tilS</name>
    <name evidence="8" type="ORF">SAMN04488026_102610</name>
</gene>
<dbReference type="EMBL" id="FNEK01000026">
    <property type="protein sequence ID" value="SDJ88328.1"/>
    <property type="molecule type" value="Genomic_DNA"/>
</dbReference>
<evidence type="ECO:0000313" key="8">
    <source>
        <dbReference type="EMBL" id="SDJ88328.1"/>
    </source>
</evidence>
<dbReference type="Gene3D" id="3.40.50.620">
    <property type="entry name" value="HUPs"/>
    <property type="match status" value="1"/>
</dbReference>
<protein>
    <recommendedName>
        <fullName evidence="6">tRNA(Ile)-lysidine synthase</fullName>
        <ecNumber evidence="6">6.3.4.19</ecNumber>
    </recommendedName>
    <alternativeName>
        <fullName evidence="6">tRNA(Ile)-2-lysyl-cytidine synthase</fullName>
    </alternativeName>
    <alternativeName>
        <fullName evidence="6">tRNA(Ile)-lysidine synthetase</fullName>
    </alternativeName>
</protein>
<dbReference type="InterPro" id="IPR012094">
    <property type="entry name" value="tRNA_Ile_lys_synt"/>
</dbReference>
<feature type="domain" description="tRNA(Ile)-lysidine/2-thiocytidine synthase N-terminal" evidence="7">
    <location>
        <begin position="21"/>
        <end position="199"/>
    </location>
</feature>
<keyword evidence="1 6" id="KW-0436">Ligase</keyword>
<evidence type="ECO:0000256" key="2">
    <source>
        <dbReference type="ARBA" id="ARBA00022694"/>
    </source>
</evidence>
<evidence type="ECO:0000256" key="3">
    <source>
        <dbReference type="ARBA" id="ARBA00022741"/>
    </source>
</evidence>
<dbReference type="AlphaFoldDB" id="A0A1G8XCK4"/>
<dbReference type="InterPro" id="IPR014729">
    <property type="entry name" value="Rossmann-like_a/b/a_fold"/>
</dbReference>
<evidence type="ECO:0000256" key="1">
    <source>
        <dbReference type="ARBA" id="ARBA00022598"/>
    </source>
</evidence>
<dbReference type="STRING" id="571298.SAMN04488026_102610"/>
<name>A0A1G8XCK4_9RHOB</name>
<dbReference type="SUPFAM" id="SSF52402">
    <property type="entry name" value="Adenine nucleotide alpha hydrolases-like"/>
    <property type="match status" value="1"/>
</dbReference>
<keyword evidence="2 6" id="KW-0819">tRNA processing</keyword>
<keyword evidence="9" id="KW-1185">Reference proteome</keyword>
<dbReference type="Pfam" id="PF01171">
    <property type="entry name" value="ATP_bind_3"/>
    <property type="match status" value="1"/>
</dbReference>
<organism evidence="8 9">
    <name type="scientific">Aliiruegeria lutimaris</name>
    <dbReference type="NCBI Taxonomy" id="571298"/>
    <lineage>
        <taxon>Bacteria</taxon>
        <taxon>Pseudomonadati</taxon>
        <taxon>Pseudomonadota</taxon>
        <taxon>Alphaproteobacteria</taxon>
        <taxon>Rhodobacterales</taxon>
        <taxon>Roseobacteraceae</taxon>
        <taxon>Aliiruegeria</taxon>
    </lineage>
</organism>
<dbReference type="PANTHER" id="PTHR43033:SF5">
    <property type="entry name" value="TRNA(ILE)-LYSIDINE SYNTHETASE"/>
    <property type="match status" value="1"/>
</dbReference>
<comment type="catalytic activity">
    <reaction evidence="5 6">
        <text>cytidine(34) in tRNA(Ile2) + L-lysine + ATP = lysidine(34) in tRNA(Ile2) + AMP + diphosphate + H(+)</text>
        <dbReference type="Rhea" id="RHEA:43744"/>
        <dbReference type="Rhea" id="RHEA-COMP:10625"/>
        <dbReference type="Rhea" id="RHEA-COMP:10670"/>
        <dbReference type="ChEBI" id="CHEBI:15378"/>
        <dbReference type="ChEBI" id="CHEBI:30616"/>
        <dbReference type="ChEBI" id="CHEBI:32551"/>
        <dbReference type="ChEBI" id="CHEBI:33019"/>
        <dbReference type="ChEBI" id="CHEBI:82748"/>
        <dbReference type="ChEBI" id="CHEBI:83665"/>
        <dbReference type="ChEBI" id="CHEBI:456215"/>
        <dbReference type="EC" id="6.3.4.19"/>
    </reaction>
</comment>
<dbReference type="GO" id="GO:0032267">
    <property type="term" value="F:tRNA(Ile)-lysidine synthase activity"/>
    <property type="evidence" value="ECO:0007669"/>
    <property type="project" value="UniProtKB-EC"/>
</dbReference>
<dbReference type="NCBIfam" id="TIGR02432">
    <property type="entry name" value="lysidine_TilS_N"/>
    <property type="match status" value="1"/>
</dbReference>
<reference evidence="8 9" key="1">
    <citation type="submission" date="2016-10" db="EMBL/GenBank/DDBJ databases">
        <authorList>
            <person name="de Groot N.N."/>
        </authorList>
    </citation>
    <scope>NUCLEOTIDE SEQUENCE [LARGE SCALE GENOMIC DNA]</scope>
    <source>
        <strain evidence="8 9">DSM 25294</strain>
    </source>
</reference>
<sequence length="409" mass="44802">MEMKGALPLRDILAGRTVRRIGIAVSGGGDSMALLRYMHTIAKPEGVGLAAVTVNHGLRDAAADEAEFVAKQSASLGIPHETLRWTDRDPTGNLQAEARTARYRLLADWAQDEGIAVVMIGHTADDQAETLMMNLMRGSGVDGLCGMPQEFSRYGMRFVRPLLGVSRAGLREYLEELGQAWVEDPSNEDIRYARVRIRQILTELEPLGLTRQRLLDMAGRMRDAEEVLQDRMATLAEKIELHCGDVLLPEAVFRAAPRDTRHRFLASALSSLSGQEYRPRFQPLSELAAAGDGVLYGCRVTTRGGMIRIAREAAALENVTAAPGEIWDRRFRLTGPAEPGDVVRVMGKAALGRLPETRDSNIPRTSLMASPAIWRGGELIAAPLAGIGEGWQAVSVQKRTDFIQSLLSR</sequence>
<keyword evidence="4 6" id="KW-0067">ATP-binding</keyword>